<dbReference type="GO" id="GO:0016878">
    <property type="term" value="F:acid-thiol ligase activity"/>
    <property type="evidence" value="ECO:0007669"/>
    <property type="project" value="TreeGrafter"/>
</dbReference>
<dbReference type="KEGG" id="psin:CAK95_17100"/>
<dbReference type="InterPro" id="IPR045851">
    <property type="entry name" value="AMP-bd_C_sf"/>
</dbReference>
<dbReference type="PANTHER" id="PTHR43352">
    <property type="entry name" value="ACETYL-COA SYNTHETASE"/>
    <property type="match status" value="1"/>
</dbReference>
<dbReference type="Proteomes" id="UP000194137">
    <property type="component" value="Chromosome"/>
</dbReference>
<dbReference type="Gene3D" id="3.30.300.30">
    <property type="match status" value="1"/>
</dbReference>
<dbReference type="InterPro" id="IPR042099">
    <property type="entry name" value="ANL_N_sf"/>
</dbReference>
<dbReference type="Gene3D" id="3.40.50.12780">
    <property type="entry name" value="N-terminal domain of ligase-like"/>
    <property type="match status" value="1"/>
</dbReference>
<dbReference type="STRING" id="1235591.CAK95_17100"/>
<evidence type="ECO:0000256" key="2">
    <source>
        <dbReference type="ARBA" id="ARBA00022598"/>
    </source>
</evidence>
<keyword evidence="6" id="KW-1185">Reference proteome</keyword>
<dbReference type="GO" id="GO:0005524">
    <property type="term" value="F:ATP binding"/>
    <property type="evidence" value="ECO:0007669"/>
    <property type="project" value="UniProtKB-KW"/>
</dbReference>
<evidence type="ECO:0000313" key="6">
    <source>
        <dbReference type="Proteomes" id="UP000194137"/>
    </source>
</evidence>
<evidence type="ECO:0000313" key="5">
    <source>
        <dbReference type="EMBL" id="ARQ00602.1"/>
    </source>
</evidence>
<keyword evidence="4" id="KW-0067">ATP-binding</keyword>
<organism evidence="5 6">
    <name type="scientific">Pseudorhodoplanes sinuspersici</name>
    <dbReference type="NCBI Taxonomy" id="1235591"/>
    <lineage>
        <taxon>Bacteria</taxon>
        <taxon>Pseudomonadati</taxon>
        <taxon>Pseudomonadota</taxon>
        <taxon>Alphaproteobacteria</taxon>
        <taxon>Hyphomicrobiales</taxon>
        <taxon>Pseudorhodoplanes</taxon>
    </lineage>
</organism>
<dbReference type="RefSeq" id="WP_086088998.1">
    <property type="nucleotide sequence ID" value="NZ_CP021112.1"/>
</dbReference>
<dbReference type="InterPro" id="IPR020845">
    <property type="entry name" value="AMP-binding_CS"/>
</dbReference>
<keyword evidence="3" id="KW-0547">Nucleotide-binding</keyword>
<gene>
    <name evidence="5" type="ORF">CAK95_17100</name>
</gene>
<dbReference type="GO" id="GO:0016405">
    <property type="term" value="F:CoA-ligase activity"/>
    <property type="evidence" value="ECO:0007669"/>
    <property type="project" value="UniProtKB-ARBA"/>
</dbReference>
<dbReference type="FunFam" id="3.30.300.30:FF:000005">
    <property type="entry name" value="Acyl-coenzyme A synthetase ACSM5, mitochondrial"/>
    <property type="match status" value="1"/>
</dbReference>
<evidence type="ECO:0000256" key="3">
    <source>
        <dbReference type="ARBA" id="ARBA00022741"/>
    </source>
</evidence>
<dbReference type="PANTHER" id="PTHR43352:SF1">
    <property type="entry name" value="ANTHRANILATE--COA LIGASE"/>
    <property type="match status" value="1"/>
</dbReference>
<protein>
    <submittedName>
        <fullName evidence="5">2-aminobenzoate-CoA ligase</fullName>
    </submittedName>
</protein>
<dbReference type="AlphaFoldDB" id="A0A1W6ZTC5"/>
<reference evidence="5 6" key="1">
    <citation type="submission" date="2017-05" db="EMBL/GenBank/DDBJ databases">
        <title>Full genome sequence of Pseudorhodoplanes sinuspersici.</title>
        <authorList>
            <person name="Dastgheib S.M.M."/>
            <person name="Shavandi M."/>
            <person name="Tirandaz H."/>
        </authorList>
    </citation>
    <scope>NUCLEOTIDE SEQUENCE [LARGE SCALE GENOMIC DNA]</scope>
    <source>
        <strain evidence="5 6">RIPI110</strain>
    </source>
</reference>
<accession>A0A1W6ZTC5</accession>
<dbReference type="Pfam" id="PF00501">
    <property type="entry name" value="AMP-binding"/>
    <property type="match status" value="1"/>
</dbReference>
<dbReference type="SUPFAM" id="SSF56801">
    <property type="entry name" value="Acetyl-CoA synthetase-like"/>
    <property type="match status" value="1"/>
</dbReference>
<sequence>MLDPSVYPDTFARDGLPPFALWPEFEGLEALGYPKRFNAAVELLDKAVDAGFGSRLAIRTLPATWTYDELLDKANRIAAVLVNDLGLVPGNRVLLRSSNNAMKAACWLGVLKAGGIAVATMPLLRAQELSYMLRKAKVQFAFCDAGLADELEQAASPDLKTVYFHTNAADGLEARMARQSGAFENVIPSHDDVALIAFTSGTTGLSKATVHFHRDILAIADSLPRHVLKPTPDDVFLGSAPFAFTFGLGAMLVFPLRYGASAVMLEKPTAENMLSAIEREGVSRLFTVPTLYRGMTPLAAGYDVSTLKTCISSGEHMPVAVFEGWFRATGLRLVNSIGSTEMLHAFVANLETHRIPGSVGQPIAGYRAMVVDDDMKPLPAGQVGRLAVRGPTGCRYFDDPERQARYVRDGWNLTGDAFETDDEGNLWYHARTDDMIISAGYNISGAEVEGILLQHPLIAECAVVGLPNEERGQIVAAYVVMRDGAQTDDAMRRELQDLVKSQIAPYKYPRSIDFVASLPKTITGKIQRSALRNERQ</sequence>
<dbReference type="Pfam" id="PF13193">
    <property type="entry name" value="AMP-binding_C"/>
    <property type="match status" value="1"/>
</dbReference>
<keyword evidence="2 5" id="KW-0436">Ligase</keyword>
<dbReference type="InterPro" id="IPR025110">
    <property type="entry name" value="AMP-bd_C"/>
</dbReference>
<dbReference type="PROSITE" id="PS00455">
    <property type="entry name" value="AMP_BINDING"/>
    <property type="match status" value="1"/>
</dbReference>
<name>A0A1W6ZTC5_9HYPH</name>
<dbReference type="GO" id="GO:0044550">
    <property type="term" value="P:secondary metabolite biosynthetic process"/>
    <property type="evidence" value="ECO:0007669"/>
    <property type="project" value="TreeGrafter"/>
</dbReference>
<evidence type="ECO:0000256" key="1">
    <source>
        <dbReference type="ARBA" id="ARBA00006432"/>
    </source>
</evidence>
<proteinExistence type="inferred from homology"/>
<comment type="similarity">
    <text evidence="1">Belongs to the ATP-dependent AMP-binding enzyme family.</text>
</comment>
<evidence type="ECO:0000256" key="4">
    <source>
        <dbReference type="ARBA" id="ARBA00022840"/>
    </source>
</evidence>
<dbReference type="InterPro" id="IPR000873">
    <property type="entry name" value="AMP-dep_synth/lig_dom"/>
</dbReference>
<dbReference type="EMBL" id="CP021112">
    <property type="protein sequence ID" value="ARQ00602.1"/>
    <property type="molecule type" value="Genomic_DNA"/>
</dbReference>
<dbReference type="OrthoDB" id="9803968at2"/>